<dbReference type="RefSeq" id="WP_078496949.1">
    <property type="nucleotide sequence ID" value="NZ_MSZX01000001.1"/>
</dbReference>
<name>A0A1T2XN95_9BACL</name>
<dbReference type="SUPFAM" id="SSF49384">
    <property type="entry name" value="Carbohydrate-binding domain"/>
    <property type="match status" value="1"/>
</dbReference>
<dbReference type="InterPro" id="IPR008965">
    <property type="entry name" value="CBM2/CBM3_carb-bd_dom_sf"/>
</dbReference>
<keyword evidence="3" id="KW-1185">Reference proteome</keyword>
<dbReference type="Pfam" id="PF00963">
    <property type="entry name" value="Cohesin"/>
    <property type="match status" value="1"/>
</dbReference>
<dbReference type="GO" id="GO:0000272">
    <property type="term" value="P:polysaccharide catabolic process"/>
    <property type="evidence" value="ECO:0007669"/>
    <property type="project" value="InterPro"/>
</dbReference>
<dbReference type="InterPro" id="IPR002102">
    <property type="entry name" value="Cohesin_dom"/>
</dbReference>
<feature type="domain" description="Cohesin" evidence="1">
    <location>
        <begin position="38"/>
        <end position="162"/>
    </location>
</feature>
<evidence type="ECO:0000259" key="1">
    <source>
        <dbReference type="Pfam" id="PF00963"/>
    </source>
</evidence>
<organism evidence="2 3">
    <name type="scientific">Paenibacillus selenitireducens</name>
    <dbReference type="NCBI Taxonomy" id="1324314"/>
    <lineage>
        <taxon>Bacteria</taxon>
        <taxon>Bacillati</taxon>
        <taxon>Bacillota</taxon>
        <taxon>Bacilli</taxon>
        <taxon>Bacillales</taxon>
        <taxon>Paenibacillaceae</taxon>
        <taxon>Paenibacillus</taxon>
    </lineage>
</organism>
<dbReference type="Proteomes" id="UP000190188">
    <property type="component" value="Unassembled WGS sequence"/>
</dbReference>
<dbReference type="OrthoDB" id="9760240at2"/>
<dbReference type="Gene3D" id="2.60.40.680">
    <property type="match status" value="1"/>
</dbReference>
<accession>A0A1T2XN95</accession>
<dbReference type="STRING" id="1324314.BVG16_02520"/>
<comment type="caution">
    <text evidence="2">The sequence shown here is derived from an EMBL/GenBank/DDBJ whole genome shotgun (WGS) entry which is preliminary data.</text>
</comment>
<dbReference type="CDD" id="cd08547">
    <property type="entry name" value="Type_II_cohesin"/>
    <property type="match status" value="1"/>
</dbReference>
<reference evidence="2 3" key="1">
    <citation type="submission" date="2017-01" db="EMBL/GenBank/DDBJ databases">
        <title>Genome analysis of Paenibacillus selenitrireducens ES3-24.</title>
        <authorList>
            <person name="Xu D."/>
            <person name="Yao R."/>
            <person name="Zheng S."/>
        </authorList>
    </citation>
    <scope>NUCLEOTIDE SEQUENCE [LARGE SCALE GENOMIC DNA]</scope>
    <source>
        <strain evidence="2 3">ES3-24</strain>
    </source>
</reference>
<evidence type="ECO:0000313" key="2">
    <source>
        <dbReference type="EMBL" id="OPA81216.1"/>
    </source>
</evidence>
<sequence>MLLFRSRRTKLITLCFIFVVLLLLAIQPMVVASAGGVEAKLKGPGAAKVGQAFETRYEVSHASEVYAQDVTFTYDADHLEFISASTTADGVQIIQQSKKDGSIRFIMASLNAEDAARSGDKLVLTWKAKSANKQSNTVITVKEATIANSDGEETRVEGVTYKVKIKDKEKE</sequence>
<dbReference type="EMBL" id="MSZX01000001">
    <property type="protein sequence ID" value="OPA81216.1"/>
    <property type="molecule type" value="Genomic_DNA"/>
</dbReference>
<protein>
    <recommendedName>
        <fullName evidence="1">Cohesin domain-containing protein</fullName>
    </recommendedName>
</protein>
<gene>
    <name evidence="2" type="ORF">BVG16_02520</name>
</gene>
<evidence type="ECO:0000313" key="3">
    <source>
        <dbReference type="Proteomes" id="UP000190188"/>
    </source>
</evidence>
<proteinExistence type="predicted"/>
<dbReference type="GO" id="GO:0030246">
    <property type="term" value="F:carbohydrate binding"/>
    <property type="evidence" value="ECO:0007669"/>
    <property type="project" value="InterPro"/>
</dbReference>
<dbReference type="AlphaFoldDB" id="A0A1T2XN95"/>